<protein>
    <submittedName>
        <fullName evidence="1">Uncharacterized protein</fullName>
    </submittedName>
</protein>
<name>A0A0A9FJ14_ARUDO</name>
<evidence type="ECO:0000313" key="1">
    <source>
        <dbReference type="EMBL" id="JAE11214.1"/>
    </source>
</evidence>
<organism evidence="1">
    <name type="scientific">Arundo donax</name>
    <name type="common">Giant reed</name>
    <name type="synonym">Donax arundinaceus</name>
    <dbReference type="NCBI Taxonomy" id="35708"/>
    <lineage>
        <taxon>Eukaryota</taxon>
        <taxon>Viridiplantae</taxon>
        <taxon>Streptophyta</taxon>
        <taxon>Embryophyta</taxon>
        <taxon>Tracheophyta</taxon>
        <taxon>Spermatophyta</taxon>
        <taxon>Magnoliopsida</taxon>
        <taxon>Liliopsida</taxon>
        <taxon>Poales</taxon>
        <taxon>Poaceae</taxon>
        <taxon>PACMAD clade</taxon>
        <taxon>Arundinoideae</taxon>
        <taxon>Arundineae</taxon>
        <taxon>Arundo</taxon>
    </lineage>
</organism>
<dbReference type="EMBL" id="GBRH01186682">
    <property type="protein sequence ID" value="JAE11214.1"/>
    <property type="molecule type" value="Transcribed_RNA"/>
</dbReference>
<reference evidence="1" key="1">
    <citation type="submission" date="2014-09" db="EMBL/GenBank/DDBJ databases">
        <authorList>
            <person name="Magalhaes I.L.F."/>
            <person name="Oliveira U."/>
            <person name="Santos F.R."/>
            <person name="Vidigal T.H.D.A."/>
            <person name="Brescovit A.D."/>
            <person name="Santos A.J."/>
        </authorList>
    </citation>
    <scope>NUCLEOTIDE SEQUENCE</scope>
    <source>
        <tissue evidence="1">Shoot tissue taken approximately 20 cm above the soil surface</tissue>
    </source>
</reference>
<sequence length="38" mass="4341">MQLKFVGATKIIMHRIKLIQDGVLKFSKTITKLLIVQS</sequence>
<proteinExistence type="predicted"/>
<reference evidence="1" key="2">
    <citation type="journal article" date="2015" name="Data Brief">
        <title>Shoot transcriptome of the giant reed, Arundo donax.</title>
        <authorList>
            <person name="Barrero R.A."/>
            <person name="Guerrero F.D."/>
            <person name="Moolhuijzen P."/>
            <person name="Goolsby J.A."/>
            <person name="Tidwell J."/>
            <person name="Bellgard S.E."/>
            <person name="Bellgard M.I."/>
        </authorList>
    </citation>
    <scope>NUCLEOTIDE SEQUENCE</scope>
    <source>
        <tissue evidence="1">Shoot tissue taken approximately 20 cm above the soil surface</tissue>
    </source>
</reference>
<accession>A0A0A9FJ14</accession>
<dbReference type="AlphaFoldDB" id="A0A0A9FJ14"/>